<dbReference type="OrthoDB" id="2338170at2759"/>
<sequence length="156" mass="17179">MFNPLSFARSLFLACLSTGLVLLLSSSSFSSSSSIYFVSAQSQNCHSCIKRTVPLVDNCSALTPAQYQTLDKLIHGAKVHENIGVYHREDPKGFDCLVALMWDIVHYKAKLWGACLDPKTACPWGEMMHYFTIIPKIASIYGAQNPPAPILVDAPK</sequence>
<organism evidence="2 3">
    <name type="scientific">Lobosporangium transversale</name>
    <dbReference type="NCBI Taxonomy" id="64571"/>
    <lineage>
        <taxon>Eukaryota</taxon>
        <taxon>Fungi</taxon>
        <taxon>Fungi incertae sedis</taxon>
        <taxon>Mucoromycota</taxon>
        <taxon>Mortierellomycotina</taxon>
        <taxon>Mortierellomycetes</taxon>
        <taxon>Mortierellales</taxon>
        <taxon>Mortierellaceae</taxon>
        <taxon>Lobosporangium</taxon>
    </lineage>
</organism>
<reference evidence="2 3" key="1">
    <citation type="submission" date="2016-07" db="EMBL/GenBank/DDBJ databases">
        <title>Pervasive Adenine N6-methylation of Active Genes in Fungi.</title>
        <authorList>
            <consortium name="DOE Joint Genome Institute"/>
            <person name="Mondo S.J."/>
            <person name="Dannebaum R.O."/>
            <person name="Kuo R.C."/>
            <person name="Labutti K."/>
            <person name="Haridas S."/>
            <person name="Kuo A."/>
            <person name="Salamov A."/>
            <person name="Ahrendt S.R."/>
            <person name="Lipzen A."/>
            <person name="Sullivan W."/>
            <person name="Andreopoulos W.B."/>
            <person name="Clum A."/>
            <person name="Lindquist E."/>
            <person name="Daum C."/>
            <person name="Ramamoorthy G.K."/>
            <person name="Gryganskyi A."/>
            <person name="Culley D."/>
            <person name="Magnuson J.K."/>
            <person name="James T.Y."/>
            <person name="O'Malley M.A."/>
            <person name="Stajich J.E."/>
            <person name="Spatafora J.W."/>
            <person name="Visel A."/>
            <person name="Grigoriev I.V."/>
        </authorList>
    </citation>
    <scope>NUCLEOTIDE SEQUENCE [LARGE SCALE GENOMIC DNA]</scope>
    <source>
        <strain evidence="2 3">NRRL 3116</strain>
    </source>
</reference>
<name>A0A1Y2H1J2_9FUNG</name>
<evidence type="ECO:0000313" key="2">
    <source>
        <dbReference type="EMBL" id="ORZ28429.1"/>
    </source>
</evidence>
<gene>
    <name evidence="2" type="ORF">BCR41DRAFT_345273</name>
</gene>
<evidence type="ECO:0000313" key="3">
    <source>
        <dbReference type="Proteomes" id="UP000193648"/>
    </source>
</evidence>
<keyword evidence="1" id="KW-0732">Signal</keyword>
<dbReference type="GeneID" id="33564529"/>
<keyword evidence="3" id="KW-1185">Reference proteome</keyword>
<protein>
    <submittedName>
        <fullName evidence="2">Uncharacterized protein</fullName>
    </submittedName>
</protein>
<feature type="chain" id="PRO_5012078973" evidence="1">
    <location>
        <begin position="35"/>
        <end position="156"/>
    </location>
</feature>
<dbReference type="Proteomes" id="UP000193648">
    <property type="component" value="Unassembled WGS sequence"/>
</dbReference>
<dbReference type="InParanoid" id="A0A1Y2H1J2"/>
<dbReference type="RefSeq" id="XP_021886114.1">
    <property type="nucleotide sequence ID" value="XM_022022685.1"/>
</dbReference>
<accession>A0A1Y2H1J2</accession>
<evidence type="ECO:0000256" key="1">
    <source>
        <dbReference type="SAM" id="SignalP"/>
    </source>
</evidence>
<comment type="caution">
    <text evidence="2">The sequence shown here is derived from an EMBL/GenBank/DDBJ whole genome shotgun (WGS) entry which is preliminary data.</text>
</comment>
<dbReference type="AlphaFoldDB" id="A0A1Y2H1J2"/>
<proteinExistence type="predicted"/>
<dbReference type="EMBL" id="MCFF01000002">
    <property type="protein sequence ID" value="ORZ28429.1"/>
    <property type="molecule type" value="Genomic_DNA"/>
</dbReference>
<feature type="signal peptide" evidence="1">
    <location>
        <begin position="1"/>
        <end position="34"/>
    </location>
</feature>